<feature type="domain" description="Ysc84 actin-binding" evidence="2">
    <location>
        <begin position="88"/>
        <end position="172"/>
    </location>
</feature>
<dbReference type="AlphaFoldDB" id="C8PLM6"/>
<evidence type="ECO:0000313" key="3">
    <source>
        <dbReference type="EMBL" id="EEV16338.1"/>
    </source>
</evidence>
<dbReference type="PANTHER" id="PTHR15629">
    <property type="entry name" value="SH3YL1 PROTEIN"/>
    <property type="match status" value="1"/>
</dbReference>
<gene>
    <name evidence="3" type="ORF">CAMGR0001_2036</name>
</gene>
<dbReference type="InterPro" id="IPR051702">
    <property type="entry name" value="SH3_domain_YSC84-like"/>
</dbReference>
<comment type="caution">
    <text evidence="3">The sequence shown here is derived from an EMBL/GenBank/DDBJ whole genome shotgun (WGS) entry which is preliminary data.</text>
</comment>
<evidence type="ECO:0000313" key="4">
    <source>
        <dbReference type="Proteomes" id="UP000005709"/>
    </source>
</evidence>
<name>C8PLM6_9BACT</name>
<dbReference type="RefSeq" id="WP_005873314.1">
    <property type="nucleotide sequence ID" value="NZ_ACYG01000032.1"/>
</dbReference>
<dbReference type="Proteomes" id="UP000005709">
    <property type="component" value="Unassembled WGS sequence"/>
</dbReference>
<dbReference type="InterPro" id="IPR007461">
    <property type="entry name" value="Ysc84_actin-binding"/>
</dbReference>
<keyword evidence="4" id="KW-1185">Reference proteome</keyword>
<proteinExistence type="predicted"/>
<evidence type="ECO:0000256" key="1">
    <source>
        <dbReference type="SAM" id="SignalP"/>
    </source>
</evidence>
<dbReference type="EMBL" id="ACYG01000032">
    <property type="protein sequence ID" value="EEV16338.1"/>
    <property type="molecule type" value="Genomic_DNA"/>
</dbReference>
<sequence length="193" mass="20739">MKKFIIALFLLFSAAFAEDELIIDSASAYSSVMRTNAQYKYLAQQARAIVIFPSVKKLGFIIGGMYGEGIIIYNNDGAHSVSGAEISSASVGLQIGYEDNYLVIFVMHDDVIQKMRNSQITLSGDATAVAGNYSADSGAIDVLNQDMYVFTNKGGLFAGVSLGGSVLETKNDRAFDPNTEGYALLMRVIGADE</sequence>
<accession>C8PLM6</accession>
<dbReference type="Pfam" id="PF04366">
    <property type="entry name" value="Ysc84"/>
    <property type="match status" value="1"/>
</dbReference>
<dbReference type="CDD" id="cd11524">
    <property type="entry name" value="SYLF"/>
    <property type="match status" value="1"/>
</dbReference>
<protein>
    <recommendedName>
        <fullName evidence="2">Ysc84 actin-binding domain-containing protein</fullName>
    </recommendedName>
</protein>
<feature type="signal peptide" evidence="1">
    <location>
        <begin position="1"/>
        <end position="17"/>
    </location>
</feature>
<feature type="chain" id="PRO_5002989294" description="Ysc84 actin-binding domain-containing protein" evidence="1">
    <location>
        <begin position="18"/>
        <end position="193"/>
    </location>
</feature>
<dbReference type="PANTHER" id="PTHR15629:SF2">
    <property type="entry name" value="SH3 DOMAIN-CONTAINING YSC84-LIKE PROTEIN 1"/>
    <property type="match status" value="1"/>
</dbReference>
<organism evidence="3 4">
    <name type="scientific">Campylobacter gracilis RM3268</name>
    <dbReference type="NCBI Taxonomy" id="553220"/>
    <lineage>
        <taxon>Bacteria</taxon>
        <taxon>Pseudomonadati</taxon>
        <taxon>Campylobacterota</taxon>
        <taxon>Epsilonproteobacteria</taxon>
        <taxon>Campylobacterales</taxon>
        <taxon>Campylobacteraceae</taxon>
        <taxon>Campylobacter</taxon>
    </lineage>
</organism>
<dbReference type="eggNOG" id="COG2930">
    <property type="taxonomic scope" value="Bacteria"/>
</dbReference>
<reference evidence="3 4" key="1">
    <citation type="submission" date="2009-07" db="EMBL/GenBank/DDBJ databases">
        <authorList>
            <person name="Madupu R."/>
            <person name="Sebastian Y."/>
            <person name="Durkin A.S."/>
            <person name="Torralba M."/>
            <person name="Methe B."/>
            <person name="Sutton G.G."/>
            <person name="Strausberg R.L."/>
            <person name="Nelson K.E."/>
        </authorList>
    </citation>
    <scope>NUCLEOTIDE SEQUENCE [LARGE SCALE GENOMIC DNA]</scope>
    <source>
        <strain evidence="3 4">RM3268</strain>
    </source>
</reference>
<dbReference type="STRING" id="824.CGRAC_1511"/>
<dbReference type="OrthoDB" id="198978at2"/>
<evidence type="ECO:0000259" key="2">
    <source>
        <dbReference type="Pfam" id="PF04366"/>
    </source>
</evidence>
<dbReference type="GO" id="GO:0035091">
    <property type="term" value="F:phosphatidylinositol binding"/>
    <property type="evidence" value="ECO:0007669"/>
    <property type="project" value="TreeGrafter"/>
</dbReference>
<keyword evidence="1" id="KW-0732">Signal</keyword>